<evidence type="ECO:0000256" key="2">
    <source>
        <dbReference type="SAM" id="Coils"/>
    </source>
</evidence>
<evidence type="ECO:0000313" key="5">
    <source>
        <dbReference type="Ensembl" id="ENSDCDP00010043194.1"/>
    </source>
</evidence>
<proteinExistence type="predicted"/>
<name>A0AAY4DDH9_9TELE</name>
<feature type="region of interest" description="Disordered" evidence="3">
    <location>
        <begin position="248"/>
        <end position="282"/>
    </location>
</feature>
<accession>A0AAY4DDH9</accession>
<protein>
    <recommendedName>
        <fullName evidence="4">ODAD1 central coiled coil region domain-containing protein</fullName>
    </recommendedName>
</protein>
<feature type="domain" description="ODAD1 central coiled coil region" evidence="4">
    <location>
        <begin position="132"/>
        <end position="404"/>
    </location>
</feature>
<dbReference type="AlphaFoldDB" id="A0AAY4DDH9"/>
<dbReference type="Pfam" id="PF21773">
    <property type="entry name" value="ODAD1_CC"/>
    <property type="match status" value="1"/>
</dbReference>
<gene>
    <name evidence="5" type="primary">odad3</name>
</gene>
<reference evidence="5" key="3">
    <citation type="submission" date="2025-09" db="UniProtKB">
        <authorList>
            <consortium name="Ensembl"/>
        </authorList>
    </citation>
    <scope>IDENTIFICATION</scope>
</reference>
<dbReference type="GeneTree" id="ENSGT00940000153116"/>
<reference evidence="5 6" key="1">
    <citation type="submission" date="2020-06" db="EMBL/GenBank/DDBJ databases">
        <authorList>
            <consortium name="Wellcome Sanger Institute Data Sharing"/>
        </authorList>
    </citation>
    <scope>NUCLEOTIDE SEQUENCE [LARGE SCALE GENOMIC DNA]</scope>
</reference>
<dbReference type="InterPro" id="IPR049258">
    <property type="entry name" value="ODAD1_CC"/>
</dbReference>
<organism evidence="5 6">
    <name type="scientific">Denticeps clupeoides</name>
    <name type="common">denticle herring</name>
    <dbReference type="NCBI Taxonomy" id="299321"/>
    <lineage>
        <taxon>Eukaryota</taxon>
        <taxon>Metazoa</taxon>
        <taxon>Chordata</taxon>
        <taxon>Craniata</taxon>
        <taxon>Vertebrata</taxon>
        <taxon>Euteleostomi</taxon>
        <taxon>Actinopterygii</taxon>
        <taxon>Neopterygii</taxon>
        <taxon>Teleostei</taxon>
        <taxon>Clupei</taxon>
        <taxon>Clupeiformes</taxon>
        <taxon>Denticipitoidei</taxon>
        <taxon>Denticipitidae</taxon>
        <taxon>Denticeps</taxon>
    </lineage>
</organism>
<evidence type="ECO:0000256" key="3">
    <source>
        <dbReference type="SAM" id="MobiDB-lite"/>
    </source>
</evidence>
<dbReference type="RefSeq" id="XP_028829712.1">
    <property type="nucleotide sequence ID" value="XM_028973879.1"/>
</dbReference>
<dbReference type="GO" id="GO:0097542">
    <property type="term" value="C:ciliary tip"/>
    <property type="evidence" value="ECO:0007669"/>
    <property type="project" value="TreeGrafter"/>
</dbReference>
<feature type="coiled-coil region" evidence="2">
    <location>
        <begin position="311"/>
        <end position="349"/>
    </location>
</feature>
<dbReference type="PANTHER" id="PTHR46518:SF1">
    <property type="entry name" value="OUTER DYNEIN ARM-DOCKING COMPLEX SUBUNIT 3"/>
    <property type="match status" value="1"/>
</dbReference>
<reference evidence="5" key="2">
    <citation type="submission" date="2025-08" db="UniProtKB">
        <authorList>
            <consortium name="Ensembl"/>
        </authorList>
    </citation>
    <scope>IDENTIFICATION</scope>
</reference>
<dbReference type="Ensembl" id="ENSDCDT00010053250.1">
    <property type="protein sequence ID" value="ENSDCDP00010043194.1"/>
    <property type="gene ID" value="ENSDCDG00010027014.1"/>
</dbReference>
<sequence>MSDRKSELQRKIKLLEEESRADYERSQATIQKNRESILQMRQETERLRRKLAEKDEQVIDEAFKGRGKEIAAFRNKSVKAALDVVKGQVFAKQKKLNAMKHDTQKLQKRLEDLQLEAGSKSPRLNSQQAAEQKNLRILENRLEKVNMKYQAAENITRGYLKIKAHMQEESLTFQPQLDSLETEIMKKKRELQELQVTNSEAQKSMEMAKAELQREEELVYQERRERERTLNHLKKQVEEHKAQAERVERRAQRAAMQQDELSSEAPHSAVAFEEEEEQQLPISLSDEPFQRIKEATGLINPQEIVEWYVSQENTQKQLESLKVENEKTLQQLKEELEQLQGQLQDMKYSKEEKAASRQKELEECRQHLQVELQRRDAAKEHVDSLGRTLITVQAGVEHLSDKLEHIQLPADEKVQVDPNSEEYILQLLVQVEKKMLQLQEELHGKDLATITKEMEDEEFLSSIERHLPLSNTRIQQPEAQKQDPYDDDDDVSADHESDVITRATLKHKSQLIIDSKAKRKTRTKKKSKI</sequence>
<dbReference type="InterPro" id="IPR033192">
    <property type="entry name" value="ODAD3"/>
</dbReference>
<evidence type="ECO:0000313" key="6">
    <source>
        <dbReference type="Proteomes" id="UP000694580"/>
    </source>
</evidence>
<keyword evidence="6" id="KW-1185">Reference proteome</keyword>
<dbReference type="PANTHER" id="PTHR46518">
    <property type="entry name" value="COILED-COIL DOMAIN-CONTAINING PROTEIN 151"/>
    <property type="match status" value="1"/>
</dbReference>
<dbReference type="GO" id="GO:0036158">
    <property type="term" value="P:outer dynein arm assembly"/>
    <property type="evidence" value="ECO:0007669"/>
    <property type="project" value="InterPro"/>
</dbReference>
<feature type="region of interest" description="Disordered" evidence="3">
    <location>
        <begin position="467"/>
        <end position="502"/>
    </location>
</feature>
<dbReference type="GO" id="GO:0035253">
    <property type="term" value="C:ciliary rootlet"/>
    <property type="evidence" value="ECO:0007669"/>
    <property type="project" value="TreeGrafter"/>
</dbReference>
<keyword evidence="1 2" id="KW-0175">Coiled coil</keyword>
<feature type="compositionally biased region" description="Polar residues" evidence="3">
    <location>
        <begin position="469"/>
        <end position="479"/>
    </location>
</feature>
<dbReference type="GO" id="GO:0003341">
    <property type="term" value="P:cilium movement"/>
    <property type="evidence" value="ECO:0007669"/>
    <property type="project" value="InterPro"/>
</dbReference>
<dbReference type="GeneID" id="114786626"/>
<evidence type="ECO:0000259" key="4">
    <source>
        <dbReference type="Pfam" id="PF21773"/>
    </source>
</evidence>
<feature type="coiled-coil region" evidence="2">
    <location>
        <begin position="5"/>
        <end position="57"/>
    </location>
</feature>
<evidence type="ECO:0000256" key="1">
    <source>
        <dbReference type="ARBA" id="ARBA00023054"/>
    </source>
</evidence>
<dbReference type="Proteomes" id="UP000694580">
    <property type="component" value="Chromosome 3"/>
</dbReference>
<dbReference type="GO" id="GO:0036064">
    <property type="term" value="C:ciliary basal body"/>
    <property type="evidence" value="ECO:0007669"/>
    <property type="project" value="TreeGrafter"/>
</dbReference>